<evidence type="ECO:0000259" key="1">
    <source>
        <dbReference type="PROSITE" id="PS50853"/>
    </source>
</evidence>
<feature type="domain" description="Fibronectin type-III" evidence="1">
    <location>
        <begin position="38"/>
        <end position="87"/>
    </location>
</feature>
<evidence type="ECO:0000313" key="3">
    <source>
        <dbReference type="Proteomes" id="UP000288216"/>
    </source>
</evidence>
<evidence type="ECO:0000313" key="2">
    <source>
        <dbReference type="EMBL" id="GCB83232.1"/>
    </source>
</evidence>
<dbReference type="InterPro" id="IPR013783">
    <property type="entry name" value="Ig-like_fold"/>
</dbReference>
<keyword evidence="3" id="KW-1185">Reference proteome</keyword>
<protein>
    <recommendedName>
        <fullName evidence="1">Fibronectin type-III domain-containing protein</fullName>
    </recommendedName>
</protein>
<dbReference type="AlphaFoldDB" id="A0A401QD12"/>
<proteinExistence type="predicted"/>
<organism evidence="2 3">
    <name type="scientific">Scyliorhinus torazame</name>
    <name type="common">Cloudy catshark</name>
    <name type="synonym">Catulus torazame</name>
    <dbReference type="NCBI Taxonomy" id="75743"/>
    <lineage>
        <taxon>Eukaryota</taxon>
        <taxon>Metazoa</taxon>
        <taxon>Chordata</taxon>
        <taxon>Craniata</taxon>
        <taxon>Vertebrata</taxon>
        <taxon>Chondrichthyes</taxon>
        <taxon>Elasmobranchii</taxon>
        <taxon>Galeomorphii</taxon>
        <taxon>Galeoidea</taxon>
        <taxon>Carcharhiniformes</taxon>
        <taxon>Scyliorhinidae</taxon>
        <taxon>Scyliorhinus</taxon>
    </lineage>
</organism>
<gene>
    <name evidence="2" type="ORF">scyTo_0023915</name>
</gene>
<dbReference type="CDD" id="cd00063">
    <property type="entry name" value="FN3"/>
    <property type="match status" value="1"/>
</dbReference>
<dbReference type="SUPFAM" id="SSF49265">
    <property type="entry name" value="Fibronectin type III"/>
    <property type="match status" value="1"/>
</dbReference>
<dbReference type="OrthoDB" id="5982258at2759"/>
<dbReference type="PROSITE" id="PS50853">
    <property type="entry name" value="FN3"/>
    <property type="match status" value="1"/>
</dbReference>
<dbReference type="EMBL" id="BFAA01035831">
    <property type="protein sequence ID" value="GCB83232.1"/>
    <property type="molecule type" value="Genomic_DNA"/>
</dbReference>
<dbReference type="Proteomes" id="UP000288216">
    <property type="component" value="Unassembled WGS sequence"/>
</dbReference>
<reference evidence="2 3" key="1">
    <citation type="journal article" date="2018" name="Nat. Ecol. Evol.">
        <title>Shark genomes provide insights into elasmobranch evolution and the origin of vertebrates.</title>
        <authorList>
            <person name="Hara Y"/>
            <person name="Yamaguchi K"/>
            <person name="Onimaru K"/>
            <person name="Kadota M"/>
            <person name="Koyanagi M"/>
            <person name="Keeley SD"/>
            <person name="Tatsumi K"/>
            <person name="Tanaka K"/>
            <person name="Motone F"/>
            <person name="Kageyama Y"/>
            <person name="Nozu R"/>
            <person name="Adachi N"/>
            <person name="Nishimura O"/>
            <person name="Nakagawa R"/>
            <person name="Tanegashima C"/>
            <person name="Kiyatake I"/>
            <person name="Matsumoto R"/>
            <person name="Murakumo K"/>
            <person name="Nishida K"/>
            <person name="Terakita A"/>
            <person name="Kuratani S"/>
            <person name="Sato K"/>
            <person name="Hyodo S Kuraku.S."/>
        </authorList>
    </citation>
    <scope>NUCLEOTIDE SEQUENCE [LARGE SCALE GENOMIC DNA]</scope>
</reference>
<dbReference type="InterPro" id="IPR003961">
    <property type="entry name" value="FN3_dom"/>
</dbReference>
<dbReference type="STRING" id="75743.A0A401QD12"/>
<dbReference type="Gene3D" id="2.60.40.10">
    <property type="entry name" value="Immunoglobulins"/>
    <property type="match status" value="1"/>
</dbReference>
<dbReference type="InterPro" id="IPR036116">
    <property type="entry name" value="FN3_sf"/>
</dbReference>
<comment type="caution">
    <text evidence="2">The sequence shown here is derived from an EMBL/GenBank/DDBJ whole genome shotgun (WGS) entry which is preliminary data.</text>
</comment>
<name>A0A401QD12_SCYTO</name>
<accession>A0A401QD12</accession>
<sequence length="87" mass="9381">MIRNIQLQHSGRYGCRVRTAVDSSSGTAVVLVRGPPGAPGVVIVEEMSSHTATLSWSPSQDHQSPVTRYNLQARSPYTLGWQSVTTG</sequence>